<evidence type="ECO:0000256" key="1">
    <source>
        <dbReference type="SAM" id="MobiDB-lite"/>
    </source>
</evidence>
<protein>
    <submittedName>
        <fullName evidence="2">Uncharacterized protein</fullName>
    </submittedName>
</protein>
<sequence length="86" mass="10174">MLDFQQSEDKRNCYIYVTSIECLFGVSTKTWNHLKPPETTYNHLQPSTTIYNHLKNFSNHLQPSQKHQQPLANYLKPSETRHKCPK</sequence>
<accession>A0A3M6TQP0</accession>
<feature type="region of interest" description="Disordered" evidence="1">
    <location>
        <begin position="62"/>
        <end position="86"/>
    </location>
</feature>
<gene>
    <name evidence="2" type="ORF">pdam_00006360</name>
</gene>
<dbReference type="AlphaFoldDB" id="A0A3M6TQP0"/>
<reference evidence="2 3" key="1">
    <citation type="journal article" date="2018" name="Sci. Rep.">
        <title>Comparative analysis of the Pocillopora damicornis genome highlights role of immune system in coral evolution.</title>
        <authorList>
            <person name="Cunning R."/>
            <person name="Bay R.A."/>
            <person name="Gillette P."/>
            <person name="Baker A.C."/>
            <person name="Traylor-Knowles N."/>
        </authorList>
    </citation>
    <scope>NUCLEOTIDE SEQUENCE [LARGE SCALE GENOMIC DNA]</scope>
    <source>
        <strain evidence="2">RSMAS</strain>
        <tissue evidence="2">Whole animal</tissue>
    </source>
</reference>
<organism evidence="2 3">
    <name type="scientific">Pocillopora damicornis</name>
    <name type="common">Cauliflower coral</name>
    <name type="synonym">Millepora damicornis</name>
    <dbReference type="NCBI Taxonomy" id="46731"/>
    <lineage>
        <taxon>Eukaryota</taxon>
        <taxon>Metazoa</taxon>
        <taxon>Cnidaria</taxon>
        <taxon>Anthozoa</taxon>
        <taxon>Hexacorallia</taxon>
        <taxon>Scleractinia</taxon>
        <taxon>Astrocoeniina</taxon>
        <taxon>Pocilloporidae</taxon>
        <taxon>Pocillopora</taxon>
    </lineage>
</organism>
<feature type="compositionally biased region" description="Polar residues" evidence="1">
    <location>
        <begin position="62"/>
        <end position="71"/>
    </location>
</feature>
<feature type="non-terminal residue" evidence="2">
    <location>
        <position position="86"/>
    </location>
</feature>
<name>A0A3M6TQP0_POCDA</name>
<evidence type="ECO:0000313" key="2">
    <source>
        <dbReference type="EMBL" id="RMX43735.1"/>
    </source>
</evidence>
<dbReference type="EMBL" id="RCHS01003146">
    <property type="protein sequence ID" value="RMX43735.1"/>
    <property type="molecule type" value="Genomic_DNA"/>
</dbReference>
<proteinExistence type="predicted"/>
<evidence type="ECO:0000313" key="3">
    <source>
        <dbReference type="Proteomes" id="UP000275408"/>
    </source>
</evidence>
<comment type="caution">
    <text evidence="2">The sequence shown here is derived from an EMBL/GenBank/DDBJ whole genome shotgun (WGS) entry which is preliminary data.</text>
</comment>
<keyword evidence="3" id="KW-1185">Reference proteome</keyword>
<dbReference type="Proteomes" id="UP000275408">
    <property type="component" value="Unassembled WGS sequence"/>
</dbReference>